<evidence type="ECO:0000313" key="2">
    <source>
        <dbReference type="EMBL" id="CCQ37259.1"/>
    </source>
</evidence>
<dbReference type="GeneID" id="43676842"/>
<dbReference type="Proteomes" id="UP000011867">
    <property type="component" value="Chromosome"/>
</dbReference>
<name>M1Y408_NATM8</name>
<gene>
    <name evidence="2" type="ordered locus">Nmlp_3117</name>
</gene>
<proteinExistence type="predicted"/>
<feature type="compositionally biased region" description="Polar residues" evidence="1">
    <location>
        <begin position="46"/>
        <end position="59"/>
    </location>
</feature>
<feature type="region of interest" description="Disordered" evidence="1">
    <location>
        <begin position="45"/>
        <end position="66"/>
    </location>
</feature>
<protein>
    <submittedName>
        <fullName evidence="2">Uncharacterized protein</fullName>
    </submittedName>
</protein>
<dbReference type="AlphaFoldDB" id="M1Y408"/>
<organism evidence="2 3">
    <name type="scientific">Natronomonas moolapensis (strain DSM 18674 / CECT 7526 / JCM 14361 / 8.8.11)</name>
    <dbReference type="NCBI Taxonomy" id="268739"/>
    <lineage>
        <taxon>Archaea</taxon>
        <taxon>Methanobacteriati</taxon>
        <taxon>Methanobacteriota</taxon>
        <taxon>Stenosarchaea group</taxon>
        <taxon>Halobacteria</taxon>
        <taxon>Halobacteriales</taxon>
        <taxon>Natronomonadaceae</taxon>
        <taxon>Natronomonas</taxon>
    </lineage>
</organism>
<evidence type="ECO:0000313" key="3">
    <source>
        <dbReference type="Proteomes" id="UP000011867"/>
    </source>
</evidence>
<dbReference type="KEGG" id="nmo:Nmlp_3117"/>
<dbReference type="RefSeq" id="WP_015410006.1">
    <property type="nucleotide sequence ID" value="NC_020388.1"/>
</dbReference>
<dbReference type="EMBL" id="HF582854">
    <property type="protein sequence ID" value="CCQ37259.1"/>
    <property type="molecule type" value="Genomic_DNA"/>
</dbReference>
<sequence length="151" mass="15785">MQRRQPTTEARTDDPLGPSAVRTRCEQLCVRNYDENRSYRVRLSVSRPSVGSPDGTTVRNGDASASDDHYEYEATYELAPGAVTTEMAVVAPGRYDVSVVGTAGPVGGDAGDTGRKQITAAATCNVGQAPPQTIVVEVGNGVVSVTEGIVG</sequence>
<reference evidence="2 3" key="1">
    <citation type="journal article" date="2013" name="Genome Announc.">
        <title>Genome of the haloarchaeon Natronomonas moolapensis, a neutrophilic member of a previously haloalkaliphilic genus.</title>
        <authorList>
            <person name="Dyall-Smith M.L."/>
            <person name="Pfeiffer F."/>
            <person name="Oberwinkler T."/>
            <person name="Klee K."/>
            <person name="Rampp M."/>
            <person name="Palm P."/>
            <person name="Gross K."/>
            <person name="Schuster S.C."/>
            <person name="Oesterhelt D."/>
        </authorList>
    </citation>
    <scope>NUCLEOTIDE SEQUENCE [LARGE SCALE GENOMIC DNA]</scope>
    <source>
        <strain evidence="3">DSM 18674 / JCM 14361 / 8.8.11</strain>
    </source>
</reference>
<dbReference type="HOGENOM" id="CLU_1727286_0_0_2"/>
<keyword evidence="3" id="KW-1185">Reference proteome</keyword>
<evidence type="ECO:0000256" key="1">
    <source>
        <dbReference type="SAM" id="MobiDB-lite"/>
    </source>
</evidence>
<accession>M1Y408</accession>
<feature type="region of interest" description="Disordered" evidence="1">
    <location>
        <begin position="1"/>
        <end position="21"/>
    </location>
</feature>